<dbReference type="EMBL" id="SIDB01000001">
    <property type="protein sequence ID" value="KAI3438774.1"/>
    <property type="molecule type" value="Genomic_DNA"/>
</dbReference>
<dbReference type="GO" id="GO:0016791">
    <property type="term" value="F:phosphatase activity"/>
    <property type="evidence" value="ECO:0007669"/>
    <property type="project" value="InterPro"/>
</dbReference>
<accession>A0A9D4Z2E7</accession>
<dbReference type="Proteomes" id="UP001055712">
    <property type="component" value="Unassembled WGS sequence"/>
</dbReference>
<evidence type="ECO:0000313" key="3">
    <source>
        <dbReference type="EMBL" id="KAI3438774.1"/>
    </source>
</evidence>
<reference evidence="3" key="2">
    <citation type="submission" date="2020-11" db="EMBL/GenBank/DDBJ databases">
        <authorList>
            <person name="Cecchin M."/>
            <person name="Marcolungo L."/>
            <person name="Rossato M."/>
            <person name="Girolomoni L."/>
            <person name="Cosentino E."/>
            <person name="Cuine S."/>
            <person name="Li-Beisson Y."/>
            <person name="Delledonne M."/>
            <person name="Ballottari M."/>
        </authorList>
    </citation>
    <scope>NUCLEOTIDE SEQUENCE</scope>
    <source>
        <strain evidence="3">211/11P</strain>
        <tissue evidence="3">Whole cell</tissue>
    </source>
</reference>
<feature type="region of interest" description="Disordered" evidence="1">
    <location>
        <begin position="336"/>
        <end position="356"/>
    </location>
</feature>
<protein>
    <recommendedName>
        <fullName evidence="2">FCP1 homology domain-containing protein</fullName>
    </recommendedName>
</protein>
<dbReference type="OrthoDB" id="277011at2759"/>
<sequence length="363" mass="40011">MASIIRLVGGGTPQEQQHDDAKLLQLADRGEDQTEQATPSSQQEREEATDDGQDDALASVITQVSVRDQQKAAPPLAAQYAPQSPDDGSDAPNNWKNKFRSIFCCLAPSPNEQYVRQDEGPVVIRPIAPQPPGWTEPVLGPQLPQDSGKKCLILDLDETLVHSSFKPVPQPDYIVPVEIEGRVVDVYVLKRPFVDHFLRAVGSRFEVVVFTASLGKYADPLLDLLDTTNVVRWRLFREACYPYEGSYVKDLQCLGRDLGQTIIVDNSPHSYMFQPENALPIGTFIDDMQDQELLDCLDLLLAVEKVEDVRAHLGPILARKQAGLLASFTQVDSGGGEHAGLADDDGTPHTTERENLSLRAYGL</sequence>
<feature type="domain" description="FCP1 homology" evidence="2">
    <location>
        <begin position="145"/>
        <end position="303"/>
    </location>
</feature>
<feature type="region of interest" description="Disordered" evidence="1">
    <location>
        <begin position="1"/>
        <end position="93"/>
    </location>
</feature>
<dbReference type="PANTHER" id="PTHR12210">
    <property type="entry name" value="DULLARD PROTEIN PHOSPHATASE"/>
    <property type="match status" value="1"/>
</dbReference>
<reference evidence="3" key="1">
    <citation type="journal article" date="2019" name="Plant J.">
        <title>Chlorella vulgaris genome assembly and annotation reveals the molecular basis for metabolic acclimation to high light conditions.</title>
        <authorList>
            <person name="Cecchin M."/>
            <person name="Marcolungo L."/>
            <person name="Rossato M."/>
            <person name="Girolomoni L."/>
            <person name="Cosentino E."/>
            <person name="Cuine S."/>
            <person name="Li-Beisson Y."/>
            <person name="Delledonne M."/>
            <person name="Ballottari M."/>
        </authorList>
    </citation>
    <scope>NUCLEOTIDE SEQUENCE</scope>
    <source>
        <strain evidence="3">211/11P</strain>
    </source>
</reference>
<feature type="compositionally biased region" description="Basic and acidic residues" evidence="1">
    <location>
        <begin position="346"/>
        <end position="356"/>
    </location>
</feature>
<evidence type="ECO:0000256" key="1">
    <source>
        <dbReference type="SAM" id="MobiDB-lite"/>
    </source>
</evidence>
<dbReference type="Gene3D" id="3.40.50.1000">
    <property type="entry name" value="HAD superfamily/HAD-like"/>
    <property type="match status" value="1"/>
</dbReference>
<keyword evidence="4" id="KW-1185">Reference proteome</keyword>
<dbReference type="InterPro" id="IPR036412">
    <property type="entry name" value="HAD-like_sf"/>
</dbReference>
<evidence type="ECO:0000313" key="4">
    <source>
        <dbReference type="Proteomes" id="UP001055712"/>
    </source>
</evidence>
<dbReference type="InterPro" id="IPR023214">
    <property type="entry name" value="HAD_sf"/>
</dbReference>
<dbReference type="NCBIfam" id="TIGR02251">
    <property type="entry name" value="HIF-SF_euk"/>
    <property type="match status" value="1"/>
</dbReference>
<dbReference type="InterPro" id="IPR050365">
    <property type="entry name" value="TIM50"/>
</dbReference>
<dbReference type="SUPFAM" id="SSF56784">
    <property type="entry name" value="HAD-like"/>
    <property type="match status" value="1"/>
</dbReference>
<dbReference type="PROSITE" id="PS50969">
    <property type="entry name" value="FCP1"/>
    <property type="match status" value="1"/>
</dbReference>
<dbReference type="AlphaFoldDB" id="A0A9D4Z2E7"/>
<organism evidence="3 4">
    <name type="scientific">Chlorella vulgaris</name>
    <name type="common">Green alga</name>
    <dbReference type="NCBI Taxonomy" id="3077"/>
    <lineage>
        <taxon>Eukaryota</taxon>
        <taxon>Viridiplantae</taxon>
        <taxon>Chlorophyta</taxon>
        <taxon>core chlorophytes</taxon>
        <taxon>Trebouxiophyceae</taxon>
        <taxon>Chlorellales</taxon>
        <taxon>Chlorellaceae</taxon>
        <taxon>Chlorella clade</taxon>
        <taxon>Chlorella</taxon>
    </lineage>
</organism>
<comment type="caution">
    <text evidence="3">The sequence shown here is derived from an EMBL/GenBank/DDBJ whole genome shotgun (WGS) entry which is preliminary data.</text>
</comment>
<name>A0A9D4Z2E7_CHLVU</name>
<dbReference type="InterPro" id="IPR011948">
    <property type="entry name" value="Dullard_phosphatase"/>
</dbReference>
<proteinExistence type="predicted"/>
<feature type="compositionally biased region" description="Low complexity" evidence="1">
    <location>
        <begin position="71"/>
        <end position="85"/>
    </location>
</feature>
<dbReference type="SMART" id="SM00577">
    <property type="entry name" value="CPDc"/>
    <property type="match status" value="1"/>
</dbReference>
<dbReference type="CDD" id="cd07521">
    <property type="entry name" value="HAD_FCP1-like"/>
    <property type="match status" value="1"/>
</dbReference>
<dbReference type="FunFam" id="3.40.50.1000:FF:000093">
    <property type="entry name" value="NLI interacting factor-like phosphatase family protein"/>
    <property type="match status" value="1"/>
</dbReference>
<evidence type="ECO:0000259" key="2">
    <source>
        <dbReference type="PROSITE" id="PS50969"/>
    </source>
</evidence>
<dbReference type="Pfam" id="PF03031">
    <property type="entry name" value="NIF"/>
    <property type="match status" value="1"/>
</dbReference>
<feature type="compositionally biased region" description="Basic and acidic residues" evidence="1">
    <location>
        <begin position="16"/>
        <end position="32"/>
    </location>
</feature>
<gene>
    <name evidence="3" type="ORF">D9Q98_001192</name>
</gene>
<dbReference type="InterPro" id="IPR004274">
    <property type="entry name" value="FCP1_dom"/>
</dbReference>